<dbReference type="KEGG" id="saq:Sare_3028"/>
<protein>
    <submittedName>
        <fullName evidence="1">Uncharacterized protein</fullName>
    </submittedName>
</protein>
<proteinExistence type="predicted"/>
<reference evidence="1" key="1">
    <citation type="submission" date="2007-10" db="EMBL/GenBank/DDBJ databases">
        <title>Complete sequence of Salinispora arenicola CNS-205.</title>
        <authorList>
            <consortium name="US DOE Joint Genome Institute"/>
            <person name="Copeland A."/>
            <person name="Lucas S."/>
            <person name="Lapidus A."/>
            <person name="Barry K."/>
            <person name="Glavina del Rio T."/>
            <person name="Dalin E."/>
            <person name="Tice H."/>
            <person name="Pitluck S."/>
            <person name="Foster B."/>
            <person name="Schmutz J."/>
            <person name="Larimer F."/>
            <person name="Land M."/>
            <person name="Hauser L."/>
            <person name="Kyrpides N."/>
            <person name="Ivanova N."/>
            <person name="Jensen P.R."/>
            <person name="Moore B.S."/>
            <person name="Penn K."/>
            <person name="Jenkins C."/>
            <person name="Udwary D."/>
            <person name="Xiang L."/>
            <person name="Gontang E."/>
            <person name="Richardson P."/>
        </authorList>
    </citation>
    <scope>NUCLEOTIDE SEQUENCE [LARGE SCALE GENOMIC DNA]</scope>
    <source>
        <strain evidence="1">CNS-205</strain>
    </source>
</reference>
<dbReference type="STRING" id="391037.Sare_3028"/>
<organism evidence="1">
    <name type="scientific">Salinispora arenicola (strain CNS-205)</name>
    <dbReference type="NCBI Taxonomy" id="391037"/>
    <lineage>
        <taxon>Bacteria</taxon>
        <taxon>Bacillati</taxon>
        <taxon>Actinomycetota</taxon>
        <taxon>Actinomycetes</taxon>
        <taxon>Micromonosporales</taxon>
        <taxon>Micromonosporaceae</taxon>
        <taxon>Salinispora</taxon>
    </lineage>
</organism>
<dbReference type="EMBL" id="CP000850">
    <property type="protein sequence ID" value="ABV98850.1"/>
    <property type="molecule type" value="Genomic_DNA"/>
</dbReference>
<dbReference type="AlphaFoldDB" id="A8M7H7"/>
<dbReference type="HOGENOM" id="CLU_3221687_0_0_11"/>
<gene>
    <name evidence="1" type="ordered locus">Sare_3028</name>
</gene>
<sequence length="44" mass="4775">MTGDAAYVTDVDYASTGEVLQTEAVVGNRKVCPDRPDQHRRPGV</sequence>
<name>A8M7H7_SALAI</name>
<evidence type="ECO:0000313" key="1">
    <source>
        <dbReference type="EMBL" id="ABV98850.1"/>
    </source>
</evidence>
<accession>A8M7H7</accession>